<feature type="domain" description="Vps52 C-terminal" evidence="1">
    <location>
        <begin position="1"/>
        <end position="304"/>
    </location>
</feature>
<evidence type="ECO:0000313" key="2">
    <source>
        <dbReference type="Proteomes" id="UP001515500"/>
    </source>
</evidence>
<dbReference type="GeneID" id="120271824"/>
<dbReference type="RefSeq" id="XP_039134432.1">
    <property type="nucleotide sequence ID" value="XM_039278498.1"/>
</dbReference>
<dbReference type="PANTHER" id="PTHR14190">
    <property type="entry name" value="SUPPRESSOR OF ACTIN MUTATIONS 2/VACUOLAR PROTEIN SORTING 52"/>
    <property type="match status" value="1"/>
</dbReference>
<dbReference type="GO" id="GO:0042147">
    <property type="term" value="P:retrograde transport, endosome to Golgi"/>
    <property type="evidence" value="ECO:0007669"/>
    <property type="project" value="TreeGrafter"/>
</dbReference>
<name>A0AB40C479_DIOCR</name>
<dbReference type="PANTHER" id="PTHR14190:SF7">
    <property type="entry name" value="VACUOLAR PROTEIN SORTING-ASSOCIATED PROTEIN 52 HOMOLOG"/>
    <property type="match status" value="1"/>
</dbReference>
<organism evidence="2 3">
    <name type="scientific">Dioscorea cayennensis subsp. rotundata</name>
    <name type="common">White Guinea yam</name>
    <name type="synonym">Dioscorea rotundata</name>
    <dbReference type="NCBI Taxonomy" id="55577"/>
    <lineage>
        <taxon>Eukaryota</taxon>
        <taxon>Viridiplantae</taxon>
        <taxon>Streptophyta</taxon>
        <taxon>Embryophyta</taxon>
        <taxon>Tracheophyta</taxon>
        <taxon>Spermatophyta</taxon>
        <taxon>Magnoliopsida</taxon>
        <taxon>Liliopsida</taxon>
        <taxon>Dioscoreales</taxon>
        <taxon>Dioscoreaceae</taxon>
        <taxon>Dioscorea</taxon>
    </lineage>
</organism>
<sequence length="429" mass="49479">MNKILSAHFRAYIQAMGKLQLDIATSSDLIGVETKSTGLSLGGREPLKNGSAVFALGGRINILKEIDQPALIPHTAEENSQRYPYEVLFRSLHKLLMDTAASEYLFCGDFFGEEFIFYDIFAGPFAVLYEHFNMVLPNCYDALGLMLMIRIVHEHQMVMFRQRIPCLDSYLDKVNTSLWFRFKLVLGMHLDSLRNGNIRILLEDDVHPHYVMQHYAEFIASLDVESLVNIDDQHGDGQLDLILGRLQMAIDDLLIKLAKTFTKPKLQATFLINNYDMTTAVLKKAGLKCERTMTHCMHLAYSNGQIFVEEMLLEHFNDLIKFVESQDSEESSSSAEKPLPTDLEPLVRDFLSRWKAAIKLMYEDVITTFSDSLCRKMILTLAHIQLTSYYKRFRECARRIEGSFNGSFNRDMFPVPYIFYEFKRYLKTL</sequence>
<proteinExistence type="predicted"/>
<dbReference type="InterPro" id="IPR048361">
    <property type="entry name" value="Vps52_C"/>
</dbReference>
<accession>A0AB40C479</accession>
<protein>
    <submittedName>
        <fullName evidence="3">Vacuolar protein sorting-associated protein 52 A-like isoform X1</fullName>
    </submittedName>
</protein>
<dbReference type="InterPro" id="IPR007258">
    <property type="entry name" value="Vps52"/>
</dbReference>
<keyword evidence="2" id="KW-1185">Reference proteome</keyword>
<dbReference type="GO" id="GO:0000938">
    <property type="term" value="C:GARP complex"/>
    <property type="evidence" value="ECO:0007669"/>
    <property type="project" value="TreeGrafter"/>
</dbReference>
<gene>
    <name evidence="3" type="primary">LOC120271824</name>
</gene>
<reference evidence="3" key="1">
    <citation type="submission" date="2025-08" db="UniProtKB">
        <authorList>
            <consortium name="RefSeq"/>
        </authorList>
    </citation>
    <scope>IDENTIFICATION</scope>
</reference>
<dbReference type="GO" id="GO:0019905">
    <property type="term" value="F:syntaxin binding"/>
    <property type="evidence" value="ECO:0007669"/>
    <property type="project" value="TreeGrafter"/>
</dbReference>
<dbReference type="AlphaFoldDB" id="A0AB40C479"/>
<evidence type="ECO:0000259" key="1">
    <source>
        <dbReference type="Pfam" id="PF20655"/>
    </source>
</evidence>
<dbReference type="GO" id="GO:0005829">
    <property type="term" value="C:cytosol"/>
    <property type="evidence" value="ECO:0007669"/>
    <property type="project" value="GOC"/>
</dbReference>
<evidence type="ECO:0000313" key="3">
    <source>
        <dbReference type="RefSeq" id="XP_039134432.1"/>
    </source>
</evidence>
<dbReference type="GO" id="GO:0006896">
    <property type="term" value="P:Golgi to vacuole transport"/>
    <property type="evidence" value="ECO:0007669"/>
    <property type="project" value="TreeGrafter"/>
</dbReference>
<dbReference type="GO" id="GO:0032456">
    <property type="term" value="P:endocytic recycling"/>
    <property type="evidence" value="ECO:0007669"/>
    <property type="project" value="TreeGrafter"/>
</dbReference>
<dbReference type="Pfam" id="PF20655">
    <property type="entry name" value="Vps52_C"/>
    <property type="match status" value="1"/>
</dbReference>
<dbReference type="Proteomes" id="UP001515500">
    <property type="component" value="Chromosome 11"/>
</dbReference>